<dbReference type="Proteomes" id="UP000001072">
    <property type="component" value="Unassembled WGS sequence"/>
</dbReference>
<name>F4RZX1_MELLP</name>
<dbReference type="VEuPathDB" id="FungiDB:MELLADRAFT_91677"/>
<accession>F4RZX1</accession>
<organism evidence="3">
    <name type="scientific">Melampsora larici-populina (strain 98AG31 / pathotype 3-4-7)</name>
    <name type="common">Poplar leaf rust fungus</name>
    <dbReference type="NCBI Taxonomy" id="747676"/>
    <lineage>
        <taxon>Eukaryota</taxon>
        <taxon>Fungi</taxon>
        <taxon>Dikarya</taxon>
        <taxon>Basidiomycota</taxon>
        <taxon>Pucciniomycotina</taxon>
        <taxon>Pucciniomycetes</taxon>
        <taxon>Pucciniales</taxon>
        <taxon>Melampsoraceae</taxon>
        <taxon>Melampsora</taxon>
    </lineage>
</organism>
<dbReference type="GeneID" id="18935990"/>
<dbReference type="InParanoid" id="F4RZX1"/>
<dbReference type="RefSeq" id="XP_007414651.1">
    <property type="nucleotide sequence ID" value="XM_007414589.1"/>
</dbReference>
<evidence type="ECO:0000256" key="1">
    <source>
        <dbReference type="SAM" id="MobiDB-lite"/>
    </source>
</evidence>
<dbReference type="EMBL" id="GL883133">
    <property type="protein sequence ID" value="EGG02114.1"/>
    <property type="molecule type" value="Genomic_DNA"/>
</dbReference>
<feature type="compositionally biased region" description="Low complexity" evidence="1">
    <location>
        <begin position="63"/>
        <end position="104"/>
    </location>
</feature>
<proteinExistence type="predicted"/>
<gene>
    <name evidence="2" type="ORF">MELLADRAFT_91677</name>
</gene>
<sequence length="279" mass="30716">MLRYGSGGLAVTIGYAFDTYDSASPVSRLSASVFQPVRREHHQTVAAPSKCGQTSTLINTSMEQAPAAQEPSEPAQSEQSQSEQSASDNPAAYEPYSYSSASDPLGSHATESDDHPSDDPPIEEPRTDGSDSLSQIVVPDSELEREEQIAHITDAIMAEGMTLREFIMAVSPSASTFITHHPPPTRRLIVNRSFNMINFLHSQNLTVQEFILALLDRRNQELSAHQRAFRGTGTYSSMVIRGVFIGLRNQIYAAGNEERVWRELVQAEADELSLFVWTG</sequence>
<dbReference type="KEGG" id="mlr:MELLADRAFT_91677"/>
<evidence type="ECO:0000313" key="2">
    <source>
        <dbReference type="EMBL" id="EGG02114.1"/>
    </source>
</evidence>
<dbReference type="HOGENOM" id="CLU_087040_0_0_1"/>
<protein>
    <submittedName>
        <fullName evidence="2">Uncharacterized protein</fullName>
    </submittedName>
</protein>
<evidence type="ECO:0000313" key="3">
    <source>
        <dbReference type="Proteomes" id="UP000001072"/>
    </source>
</evidence>
<feature type="compositionally biased region" description="Basic and acidic residues" evidence="1">
    <location>
        <begin position="110"/>
        <end position="129"/>
    </location>
</feature>
<keyword evidence="3" id="KW-1185">Reference proteome</keyword>
<feature type="region of interest" description="Disordered" evidence="1">
    <location>
        <begin position="62"/>
        <end position="134"/>
    </location>
</feature>
<dbReference type="AlphaFoldDB" id="F4RZX1"/>
<reference evidence="3" key="1">
    <citation type="journal article" date="2011" name="Proc. Natl. Acad. Sci. U.S.A.">
        <title>Obligate biotrophy features unraveled by the genomic analysis of rust fungi.</title>
        <authorList>
            <person name="Duplessis S."/>
            <person name="Cuomo C.A."/>
            <person name="Lin Y.-C."/>
            <person name="Aerts A."/>
            <person name="Tisserant E."/>
            <person name="Veneault-Fourrey C."/>
            <person name="Joly D.L."/>
            <person name="Hacquard S."/>
            <person name="Amselem J."/>
            <person name="Cantarel B.L."/>
            <person name="Chiu R."/>
            <person name="Coutinho P.M."/>
            <person name="Feau N."/>
            <person name="Field M."/>
            <person name="Frey P."/>
            <person name="Gelhaye E."/>
            <person name="Goldberg J."/>
            <person name="Grabherr M.G."/>
            <person name="Kodira C.D."/>
            <person name="Kohler A."/>
            <person name="Kuees U."/>
            <person name="Lindquist E.A."/>
            <person name="Lucas S.M."/>
            <person name="Mago R."/>
            <person name="Mauceli E."/>
            <person name="Morin E."/>
            <person name="Murat C."/>
            <person name="Pangilinan J.L."/>
            <person name="Park R."/>
            <person name="Pearson M."/>
            <person name="Quesneville H."/>
            <person name="Rouhier N."/>
            <person name="Sakthikumar S."/>
            <person name="Salamov A.A."/>
            <person name="Schmutz J."/>
            <person name="Selles B."/>
            <person name="Shapiro H."/>
            <person name="Tanguay P."/>
            <person name="Tuskan G.A."/>
            <person name="Henrissat B."/>
            <person name="Van de Peer Y."/>
            <person name="Rouze P."/>
            <person name="Ellis J.G."/>
            <person name="Dodds P.N."/>
            <person name="Schein J.E."/>
            <person name="Zhong S."/>
            <person name="Hamelin R.C."/>
            <person name="Grigoriev I.V."/>
            <person name="Szabo L.J."/>
            <person name="Martin F."/>
        </authorList>
    </citation>
    <scope>NUCLEOTIDE SEQUENCE [LARGE SCALE GENOMIC DNA]</scope>
    <source>
        <strain evidence="3">98AG31 / pathotype 3-4-7</strain>
    </source>
</reference>